<evidence type="ECO:0000313" key="7">
    <source>
        <dbReference type="Proteomes" id="UP001057753"/>
    </source>
</evidence>
<evidence type="ECO:0000313" key="6">
    <source>
        <dbReference type="EMBL" id="MCR6097627.1"/>
    </source>
</evidence>
<sequence>MIEVQRLEKKRKEFHLKIDELVLNKGMTLIVGRNGAGKSTFLQLLATAMTPGSGKITYAGVSGDYLARVRREIGFLPTEIELYPDMKVGNFMSYMGRMKALRHPDRASQEVLQVLNLKEDSQRKIGLLSEGGKQRVALGQAMLGMPYFLFLDEPLNGLDTREKKSLVNWIGSHYTEQRQAVVISHDLNEWERVCDYVLWIDKGRPVFYGSVTQWKYVTEGVVWQGPATDKEKYALSGEDILSINQRYIRIIADTPPNKHFKRCPLTLEDAYFLRLRYKDHMMSNNH</sequence>
<gene>
    <name evidence="6" type="ORF">HXA33_13835</name>
</gene>
<evidence type="ECO:0000256" key="1">
    <source>
        <dbReference type="ARBA" id="ARBA00005417"/>
    </source>
</evidence>
<dbReference type="Gene3D" id="3.40.50.300">
    <property type="entry name" value="P-loop containing nucleotide triphosphate hydrolases"/>
    <property type="match status" value="1"/>
</dbReference>
<dbReference type="PANTHER" id="PTHR43335:SF2">
    <property type="entry name" value="ABC TRANSPORTER, ATP-BINDING PROTEIN"/>
    <property type="match status" value="1"/>
</dbReference>
<evidence type="ECO:0000259" key="5">
    <source>
        <dbReference type="PROSITE" id="PS50893"/>
    </source>
</evidence>
<dbReference type="InterPro" id="IPR003439">
    <property type="entry name" value="ABC_transporter-like_ATP-bd"/>
</dbReference>
<accession>A0A9Q4B3G4</accession>
<dbReference type="SUPFAM" id="SSF52540">
    <property type="entry name" value="P-loop containing nucleoside triphosphate hydrolases"/>
    <property type="match status" value="1"/>
</dbReference>
<organism evidence="6 7">
    <name type="scientific">Salipaludibacillus agaradhaerens</name>
    <name type="common">Bacillus agaradhaerens</name>
    <dbReference type="NCBI Taxonomy" id="76935"/>
    <lineage>
        <taxon>Bacteria</taxon>
        <taxon>Bacillati</taxon>
        <taxon>Bacillota</taxon>
        <taxon>Bacilli</taxon>
        <taxon>Bacillales</taxon>
        <taxon>Bacillaceae</taxon>
    </lineage>
</organism>
<protein>
    <submittedName>
        <fullName evidence="6">ABC transporter ATP-binding protein</fullName>
    </submittedName>
</protein>
<dbReference type="GO" id="GO:0016887">
    <property type="term" value="F:ATP hydrolysis activity"/>
    <property type="evidence" value="ECO:0007669"/>
    <property type="project" value="InterPro"/>
</dbReference>
<keyword evidence="3" id="KW-0547">Nucleotide-binding</keyword>
<dbReference type="InterPro" id="IPR003593">
    <property type="entry name" value="AAA+_ATPase"/>
</dbReference>
<name>A0A9Q4B3G4_SALAG</name>
<dbReference type="EMBL" id="JABXYM010000001">
    <property type="protein sequence ID" value="MCR6097627.1"/>
    <property type="molecule type" value="Genomic_DNA"/>
</dbReference>
<feature type="domain" description="ABC transporter" evidence="5">
    <location>
        <begin position="2"/>
        <end position="227"/>
    </location>
</feature>
<dbReference type="GO" id="GO:0005524">
    <property type="term" value="F:ATP binding"/>
    <property type="evidence" value="ECO:0007669"/>
    <property type="project" value="UniProtKB-KW"/>
</dbReference>
<dbReference type="AlphaFoldDB" id="A0A9Q4B3G4"/>
<keyword evidence="4 6" id="KW-0067">ATP-binding</keyword>
<reference evidence="6" key="1">
    <citation type="submission" date="2020-06" db="EMBL/GenBank/DDBJ databases">
        <title>Insight into the genomes of haloalkaliphilic bacilli from Kenyan soda lakes.</title>
        <authorList>
            <person name="Mwirichia R."/>
            <person name="Villamizar G.C."/>
            <person name="Poehlein A."/>
            <person name="Mugweru J."/>
            <person name="Kipnyargis A."/>
            <person name="Kiplimo D."/>
            <person name="Orwa P."/>
            <person name="Daniel R."/>
        </authorList>
    </citation>
    <scope>NUCLEOTIDE SEQUENCE</scope>
    <source>
        <strain evidence="6">B1096_S55</strain>
    </source>
</reference>
<proteinExistence type="inferred from homology"/>
<comment type="caution">
    <text evidence="6">The sequence shown here is derived from an EMBL/GenBank/DDBJ whole genome shotgun (WGS) entry which is preliminary data.</text>
</comment>
<dbReference type="PANTHER" id="PTHR43335">
    <property type="entry name" value="ABC TRANSPORTER, ATP-BINDING PROTEIN"/>
    <property type="match status" value="1"/>
</dbReference>
<dbReference type="Pfam" id="PF00005">
    <property type="entry name" value="ABC_tran"/>
    <property type="match status" value="1"/>
</dbReference>
<comment type="similarity">
    <text evidence="1">Belongs to the ABC transporter superfamily.</text>
</comment>
<dbReference type="Proteomes" id="UP001057753">
    <property type="component" value="Unassembled WGS sequence"/>
</dbReference>
<dbReference type="SMART" id="SM00382">
    <property type="entry name" value="AAA"/>
    <property type="match status" value="1"/>
</dbReference>
<evidence type="ECO:0000256" key="4">
    <source>
        <dbReference type="ARBA" id="ARBA00022840"/>
    </source>
</evidence>
<evidence type="ECO:0000256" key="2">
    <source>
        <dbReference type="ARBA" id="ARBA00022448"/>
    </source>
</evidence>
<dbReference type="RefSeq" id="WP_257822027.1">
    <property type="nucleotide sequence ID" value="NZ_JABXYM010000001.1"/>
</dbReference>
<dbReference type="PROSITE" id="PS50893">
    <property type="entry name" value="ABC_TRANSPORTER_2"/>
    <property type="match status" value="1"/>
</dbReference>
<keyword evidence="2" id="KW-0813">Transport</keyword>
<evidence type="ECO:0000256" key="3">
    <source>
        <dbReference type="ARBA" id="ARBA00022741"/>
    </source>
</evidence>
<dbReference type="InterPro" id="IPR027417">
    <property type="entry name" value="P-loop_NTPase"/>
</dbReference>
<keyword evidence="7" id="KW-1185">Reference proteome</keyword>